<dbReference type="GO" id="GO:0022857">
    <property type="term" value="F:transmembrane transporter activity"/>
    <property type="evidence" value="ECO:0007669"/>
    <property type="project" value="InterPro"/>
</dbReference>
<comment type="subcellular location">
    <subcellularLocation>
        <location evidence="2">Endomembrane system</location>
        <topology evidence="2">Peripheral membrane protein</topology>
    </subcellularLocation>
    <subcellularLocation>
        <location evidence="1">Membrane</location>
        <topology evidence="1">Multi-pass membrane protein</topology>
    </subcellularLocation>
</comment>
<sequence length="1539" mass="169342">MESKSWESLSKASHASSGQTLLADDPKAETWVEPTGVEHSDLRLVSDDISLDIFLVAVAELAERFTYRSITAPIQNYIQNARDDPLHPGALGMGQTLATSINYIFIAWCYLSPVLMAIIADSLLGRFKTIVLGTGLSACGVLILFVTSLPVSLEHGAGLPGLVAALTLVGLGTGAIKSNVAPLIAEQYQYIEARVKTLPDGEQVLVDPNVTIQAVYARYYWVINLGALSVVPVSWLELKVDFWAAFMLPLCFWTLAIVALLVGRARYIVRPPNGSIVIKAMRVLWIGMKSGGNLEAARPAFMEERGVPVPWDNVFVDELKRALVACRVFPLYWICNGQASSNLVSQGASMNTHGIPNDMMGCLNPITILIAVPLLERFIYPTLHRFHIKFKPISRITAGFLLASCAMALAAGLQEPSDLRDLPLPTKPDSRQLQRSPSGSKGQPTLANTRLLPDGNIRAVCNAIRDGSACYVMKQPYLRHSADQALLKIKMGCKVVSMKDPTDEMANVAAPNIPLALASGSKSPEHLITDGFDANAQVTDDGRVDIAVNDDDPQVASLLDALQRQTTHRPPPVRNDGAQFPVRLNVLIHVVGSRGDVQPFIALGRAMKQHGHRVRLATHLVFRDFVKENGLEFFNIGGDPAELMSFMVKNDKLIPKMETLRQGAIGKRRKDIRLMLGGCWRSCIEAGEGIDLTSDDPITAPPFVADAIVANPPSFAHVHCAEKMGVPLHLMFTMPWSPTQAFSHPLANVRVRDTKPSVANFASYALMEMVIWQGVGDLINAFRRFELGLEQLDVMRAPSLIPRLRVPFTYMWSPSLLPKPDDWQDHIDVTGFNFLSANADYVPPSDLVEFLDSGPPPLYIGFGSIVVDDPDALTKIILDAVEMTGQRALVSKGWGGLGAEKINRPDVFFLGNCPHDWLFKRVSCVIHHGGAGTTAAGLALGRPTTIVPFFGDQPFWGALIAFNGAGPSPIPYKKLTADRLADAIHFCLKTTTIDKAQELSEKMRSEDGARDSLKSFHSQLDLRRIQCTLCPDRPAVWRVRRTKILLSTFAATVLVQEKKLNPKDVKMYRAKRYEMNHGCAGTDTFTGAISNFLTGLVDMPVNAVQNISRPAADRFAENYNLPSCEARKAMITPAASVPTPSATSRKDRVQTNDDAKSTSSLLSTSTSSSQEGTSSMVVKKNLLQRIAMNSSYLGRRVLNWVVEVPMGVTLLFSQFTHNVPRCYNDRTVRELPEVTGVRSGFVAAGKEFGYSFYDGITGVVTQPSHGWKDDGFGGLSKGVGKGLGGLILKPQAGIWGLIGYPLNGVHRAIEHSYGTNREGYIVRSRIRQGVAESKAASQEEKLAVLEKWSTYEKGDRWDASSQRSEHQQHLHANQPASPDPWPIATYQGILLHLIFALLQGDQNRSDLRLTHTLPRTPSQLLIPLIRSCLQQNMFYYPSIFAQFNSASVPDVFIWVGIEEVKRFALALYKVYRRYRVDGTRLLSLADLQFAMPDSDELWHASSDLASRIPASYGDKNKEENWISQTARLLQPGGAEFDWI</sequence>
<feature type="compositionally biased region" description="Polar residues" evidence="8">
    <location>
        <begin position="431"/>
        <end position="448"/>
    </location>
</feature>
<protein>
    <submittedName>
        <fullName evidence="12">TGF-beta receptor type I/II extracellular region</fullName>
    </submittedName>
</protein>
<dbReference type="GO" id="GO:0016020">
    <property type="term" value="C:membrane"/>
    <property type="evidence" value="ECO:0007669"/>
    <property type="project" value="UniProtKB-SubCell"/>
</dbReference>
<feature type="region of interest" description="Disordered" evidence="8">
    <location>
        <begin position="1356"/>
        <end position="1379"/>
    </location>
</feature>
<dbReference type="Proteomes" id="UP000190312">
    <property type="component" value="Unassembled WGS sequence"/>
</dbReference>
<dbReference type="InterPro" id="IPR050426">
    <property type="entry name" value="Glycosyltransferase_28"/>
</dbReference>
<feature type="region of interest" description="Disordered" evidence="8">
    <location>
        <begin position="1132"/>
        <end position="1174"/>
    </location>
</feature>
<dbReference type="SUPFAM" id="SSF103473">
    <property type="entry name" value="MFS general substrate transporter"/>
    <property type="match status" value="1"/>
</dbReference>
<evidence type="ECO:0000256" key="2">
    <source>
        <dbReference type="ARBA" id="ARBA00004184"/>
    </source>
</evidence>
<feature type="region of interest" description="Disordered" evidence="8">
    <location>
        <begin position="419"/>
        <end position="449"/>
    </location>
</feature>
<proteinExistence type="predicted"/>
<evidence type="ECO:0000259" key="10">
    <source>
        <dbReference type="Pfam" id="PF03033"/>
    </source>
</evidence>
<evidence type="ECO:0000256" key="3">
    <source>
        <dbReference type="ARBA" id="ARBA00022679"/>
    </source>
</evidence>
<feature type="transmembrane region" description="Helical" evidence="9">
    <location>
        <begin position="130"/>
        <end position="151"/>
    </location>
</feature>
<dbReference type="InterPro" id="IPR004276">
    <property type="entry name" value="GlycoTrans_28_N"/>
</dbReference>
<feature type="domain" description="Glycosyltransferase family 28 N-terminal" evidence="10">
    <location>
        <begin position="586"/>
        <end position="742"/>
    </location>
</feature>
<evidence type="ECO:0000256" key="9">
    <source>
        <dbReference type="SAM" id="Phobius"/>
    </source>
</evidence>
<name>A0A1S9DCE1_ASPOZ</name>
<feature type="transmembrane region" description="Helical" evidence="9">
    <location>
        <begin position="219"/>
        <end position="236"/>
    </location>
</feature>
<feature type="transmembrane region" description="Helical" evidence="9">
    <location>
        <begin position="157"/>
        <end position="176"/>
    </location>
</feature>
<dbReference type="Pfam" id="PF00854">
    <property type="entry name" value="PTR2"/>
    <property type="match status" value="1"/>
</dbReference>
<organism evidence="12 13">
    <name type="scientific">Aspergillus oryzae</name>
    <name type="common">Yellow koji mold</name>
    <dbReference type="NCBI Taxonomy" id="5062"/>
    <lineage>
        <taxon>Eukaryota</taxon>
        <taxon>Fungi</taxon>
        <taxon>Dikarya</taxon>
        <taxon>Ascomycota</taxon>
        <taxon>Pezizomycotina</taxon>
        <taxon>Eurotiomycetes</taxon>
        <taxon>Eurotiomycetidae</taxon>
        <taxon>Eurotiales</taxon>
        <taxon>Aspergillaceae</taxon>
        <taxon>Aspergillus</taxon>
        <taxon>Aspergillus subgen. Circumdati</taxon>
    </lineage>
</organism>
<dbReference type="InterPro" id="IPR000109">
    <property type="entry name" value="POT_fam"/>
</dbReference>
<dbReference type="PANTHER" id="PTHR48050:SF13">
    <property type="entry name" value="STEROL 3-BETA-GLUCOSYLTRANSFERASE UGT80A2"/>
    <property type="match status" value="1"/>
</dbReference>
<dbReference type="GO" id="GO:0005975">
    <property type="term" value="P:carbohydrate metabolic process"/>
    <property type="evidence" value="ECO:0007669"/>
    <property type="project" value="InterPro"/>
</dbReference>
<dbReference type="VEuPathDB" id="FungiDB:AO090011000085"/>
<keyword evidence="3" id="KW-0808">Transferase</keyword>
<evidence type="ECO:0000259" key="11">
    <source>
        <dbReference type="Pfam" id="PF06722"/>
    </source>
</evidence>
<feature type="transmembrane region" description="Helical" evidence="9">
    <location>
        <begin position="242"/>
        <end position="262"/>
    </location>
</feature>
<dbReference type="Pfam" id="PF06722">
    <property type="entry name" value="EryCIII-like_C"/>
    <property type="match status" value="1"/>
</dbReference>
<comment type="caution">
    <text evidence="12">The sequence shown here is derived from an EMBL/GenBank/DDBJ whole genome shotgun (WGS) entry which is preliminary data.</text>
</comment>
<evidence type="ECO:0000313" key="12">
    <source>
        <dbReference type="EMBL" id="OOO06586.1"/>
    </source>
</evidence>
<evidence type="ECO:0000256" key="4">
    <source>
        <dbReference type="ARBA" id="ARBA00022692"/>
    </source>
</evidence>
<keyword evidence="5 9" id="KW-1133">Transmembrane helix</keyword>
<feature type="compositionally biased region" description="Basic and acidic residues" evidence="8">
    <location>
        <begin position="1356"/>
        <end position="1368"/>
    </location>
</feature>
<dbReference type="eggNOG" id="KOG1192">
    <property type="taxonomic scope" value="Eukaryota"/>
</dbReference>
<evidence type="ECO:0000256" key="1">
    <source>
        <dbReference type="ARBA" id="ARBA00004141"/>
    </source>
</evidence>
<dbReference type="Pfam" id="PF03033">
    <property type="entry name" value="Glyco_transf_28"/>
    <property type="match status" value="1"/>
</dbReference>
<feature type="compositionally biased region" description="Basic and acidic residues" evidence="8">
    <location>
        <begin position="1144"/>
        <end position="1156"/>
    </location>
</feature>
<keyword evidence="6" id="KW-0443">Lipid metabolism</keyword>
<dbReference type="SUPFAM" id="SSF53756">
    <property type="entry name" value="UDP-Glycosyltransferase/glycogen phosphorylase"/>
    <property type="match status" value="1"/>
</dbReference>
<dbReference type="VEuPathDB" id="FungiDB:AO090011000086"/>
<accession>A0A1S9DCE1</accession>
<dbReference type="InterPro" id="IPR036259">
    <property type="entry name" value="MFS_trans_sf"/>
</dbReference>
<evidence type="ECO:0000256" key="6">
    <source>
        <dbReference type="ARBA" id="ARBA00023098"/>
    </source>
</evidence>
<dbReference type="GO" id="GO:0016906">
    <property type="term" value="F:sterol 3-beta-glucosyltransferase activity"/>
    <property type="evidence" value="ECO:0007669"/>
    <property type="project" value="UniProtKB-ARBA"/>
</dbReference>
<evidence type="ECO:0000256" key="7">
    <source>
        <dbReference type="ARBA" id="ARBA00023136"/>
    </source>
</evidence>
<dbReference type="CDD" id="cd03784">
    <property type="entry name" value="GT1_Gtf-like"/>
    <property type="match status" value="1"/>
</dbReference>
<feature type="compositionally biased region" description="Low complexity" evidence="8">
    <location>
        <begin position="1157"/>
        <end position="1174"/>
    </location>
</feature>
<keyword evidence="4 9" id="KW-0812">Transmembrane</keyword>
<feature type="transmembrane region" description="Helical" evidence="9">
    <location>
        <begin position="101"/>
        <end position="123"/>
    </location>
</feature>
<feature type="transmembrane region" description="Helical" evidence="9">
    <location>
        <begin position="393"/>
        <end position="413"/>
    </location>
</feature>
<evidence type="ECO:0000256" key="8">
    <source>
        <dbReference type="SAM" id="MobiDB-lite"/>
    </source>
</evidence>
<dbReference type="Gene3D" id="3.40.50.2000">
    <property type="entry name" value="Glycogen Phosphorylase B"/>
    <property type="match status" value="2"/>
</dbReference>
<dbReference type="FunFam" id="3.40.50.2000:FF:000009">
    <property type="entry name" value="Sterol 3-beta-glucosyltransferase UGT80A2"/>
    <property type="match status" value="1"/>
</dbReference>
<dbReference type="VEuPathDB" id="FungiDB:AO090010000229"/>
<dbReference type="FunFam" id="3.40.50.2000:FF:000100">
    <property type="entry name" value="Glycosyltransferase family 1 protein"/>
    <property type="match status" value="1"/>
</dbReference>
<feature type="domain" description="Erythromycin biosynthesis protein CIII-like C-terminal" evidence="11">
    <location>
        <begin position="912"/>
        <end position="1006"/>
    </location>
</feature>
<dbReference type="GO" id="GO:0012505">
    <property type="term" value="C:endomembrane system"/>
    <property type="evidence" value="ECO:0007669"/>
    <property type="project" value="UniProtKB-SubCell"/>
</dbReference>
<dbReference type="GO" id="GO:0006629">
    <property type="term" value="P:lipid metabolic process"/>
    <property type="evidence" value="ECO:0007669"/>
    <property type="project" value="UniProtKB-KW"/>
</dbReference>
<keyword evidence="12" id="KW-0675">Receptor</keyword>
<evidence type="ECO:0000313" key="13">
    <source>
        <dbReference type="Proteomes" id="UP000190312"/>
    </source>
</evidence>
<dbReference type="OrthoDB" id="5835829at2759"/>
<gene>
    <name evidence="12" type="ORF">OAory_01087890</name>
</gene>
<reference evidence="12 13" key="1">
    <citation type="submission" date="2016-10" db="EMBL/GenBank/DDBJ databases">
        <title>Genome sequencing of Aspergillus oryzae BCC7051.</title>
        <authorList>
            <person name="Thammarongtham C."/>
            <person name="Vorapreeda T."/>
            <person name="Nookaew I."/>
            <person name="Srisuk T."/>
            <person name="Land M."/>
            <person name="Jeennor S."/>
            <person name="Laoteng K."/>
        </authorList>
    </citation>
    <scope>NUCLEOTIDE SEQUENCE [LARGE SCALE GENOMIC DNA]</scope>
    <source>
        <strain evidence="12 13">BCC7051</strain>
    </source>
</reference>
<dbReference type="InterPro" id="IPR002213">
    <property type="entry name" value="UDP_glucos_trans"/>
</dbReference>
<keyword evidence="7 9" id="KW-0472">Membrane</keyword>
<evidence type="ECO:0000256" key="5">
    <source>
        <dbReference type="ARBA" id="ARBA00022989"/>
    </source>
</evidence>
<dbReference type="Gene3D" id="1.20.1250.20">
    <property type="entry name" value="MFS general substrate transporter like domains"/>
    <property type="match status" value="1"/>
</dbReference>
<dbReference type="InterPro" id="IPR010610">
    <property type="entry name" value="EryCIII-like_C"/>
</dbReference>
<dbReference type="PANTHER" id="PTHR48050">
    <property type="entry name" value="STEROL 3-BETA-GLUCOSYLTRANSFERASE"/>
    <property type="match status" value="1"/>
</dbReference>
<dbReference type="EMBL" id="MKZY01000007">
    <property type="protein sequence ID" value="OOO06586.1"/>
    <property type="molecule type" value="Genomic_DNA"/>
</dbReference>